<dbReference type="GO" id="GO:0005634">
    <property type="term" value="C:nucleus"/>
    <property type="evidence" value="ECO:0007669"/>
    <property type="project" value="UniProtKB-SubCell"/>
</dbReference>
<dbReference type="Gene3D" id="1.10.10.60">
    <property type="entry name" value="Homeodomain-like"/>
    <property type="match status" value="1"/>
</dbReference>
<feature type="region of interest" description="Disordered" evidence="4">
    <location>
        <begin position="531"/>
        <end position="568"/>
    </location>
</feature>
<dbReference type="SMART" id="SM00389">
    <property type="entry name" value="HOX"/>
    <property type="match status" value="1"/>
</dbReference>
<comment type="subcellular location">
    <subcellularLocation>
        <location evidence="1 2 3">Nucleus</location>
    </subcellularLocation>
</comment>
<dbReference type="InterPro" id="IPR001356">
    <property type="entry name" value="HD"/>
</dbReference>
<evidence type="ECO:0000313" key="6">
    <source>
        <dbReference type="Proteomes" id="UP000094043"/>
    </source>
</evidence>
<evidence type="ECO:0000256" key="1">
    <source>
        <dbReference type="ARBA" id="ARBA00004123"/>
    </source>
</evidence>
<dbReference type="PANTHER" id="PTHR24323:SF7">
    <property type="entry name" value="HOMEOBOX DOMAIN-CONTAINING PROTEIN"/>
    <property type="match status" value="1"/>
</dbReference>
<reference evidence="5" key="3">
    <citation type="submission" date="2024-01" db="EMBL/GenBank/DDBJ databases">
        <authorList>
            <person name="Coelho M.A."/>
            <person name="David-Palma M."/>
            <person name="Shea T."/>
            <person name="Sun S."/>
            <person name="Cuomo C.A."/>
            <person name="Heitman J."/>
        </authorList>
    </citation>
    <scope>NUCLEOTIDE SEQUENCE</scope>
    <source>
        <strain evidence="5">CBS 7841</strain>
    </source>
</reference>
<dbReference type="EMBL" id="CP143787">
    <property type="protein sequence ID" value="WVN88549.1"/>
    <property type="molecule type" value="Genomic_DNA"/>
</dbReference>
<dbReference type="SUPFAM" id="SSF46689">
    <property type="entry name" value="Homeodomain-like"/>
    <property type="match status" value="1"/>
</dbReference>
<feature type="compositionally biased region" description="Polar residues" evidence="4">
    <location>
        <begin position="587"/>
        <end position="600"/>
    </location>
</feature>
<feature type="region of interest" description="Disordered" evidence="4">
    <location>
        <begin position="275"/>
        <end position="300"/>
    </location>
</feature>
<reference evidence="5" key="2">
    <citation type="journal article" date="2022" name="Elife">
        <title>Obligate sexual reproduction of a homothallic fungus closely related to the Cryptococcus pathogenic species complex.</title>
        <authorList>
            <person name="Passer A.R."/>
            <person name="Clancey S.A."/>
            <person name="Shea T."/>
            <person name="David-Palma M."/>
            <person name="Averette A.F."/>
            <person name="Boekhout T."/>
            <person name="Porcel B.M."/>
            <person name="Nowrousian M."/>
            <person name="Cuomo C.A."/>
            <person name="Sun S."/>
            <person name="Heitman J."/>
            <person name="Coelho M.A."/>
        </authorList>
    </citation>
    <scope>NUCLEOTIDE SEQUENCE</scope>
    <source>
        <strain evidence="5">CBS 7841</strain>
    </source>
</reference>
<feature type="DNA-binding region" description="Homeobox" evidence="2">
    <location>
        <begin position="221"/>
        <end position="280"/>
    </location>
</feature>
<feature type="region of interest" description="Disordered" evidence="4">
    <location>
        <begin position="587"/>
        <end position="649"/>
    </location>
</feature>
<feature type="compositionally biased region" description="Low complexity" evidence="4">
    <location>
        <begin position="607"/>
        <end position="617"/>
    </location>
</feature>
<feature type="compositionally biased region" description="Polar residues" evidence="4">
    <location>
        <begin position="105"/>
        <end position="120"/>
    </location>
</feature>
<reference evidence="5" key="1">
    <citation type="submission" date="2016-06" db="EMBL/GenBank/DDBJ databases">
        <authorList>
            <person name="Cuomo C."/>
            <person name="Litvintseva A."/>
            <person name="Heitman J."/>
            <person name="Chen Y."/>
            <person name="Sun S."/>
            <person name="Springer D."/>
            <person name="Dromer F."/>
            <person name="Young S."/>
            <person name="Zeng Q."/>
            <person name="Chapman S."/>
            <person name="Gujja S."/>
            <person name="Saif S."/>
            <person name="Birren B."/>
        </authorList>
    </citation>
    <scope>NUCLEOTIDE SEQUENCE</scope>
    <source>
        <strain evidence="5">CBS 7841</strain>
    </source>
</reference>
<dbReference type="InterPro" id="IPR051775">
    <property type="entry name" value="Homeobox_domain"/>
</dbReference>
<gene>
    <name evidence="5" type="ORF">L203_103760</name>
</gene>
<dbReference type="RefSeq" id="XP_066069249.1">
    <property type="nucleotide sequence ID" value="XM_066213152.1"/>
</dbReference>
<feature type="region of interest" description="Disordered" evidence="4">
    <location>
        <begin position="435"/>
        <end position="485"/>
    </location>
</feature>
<protein>
    <submittedName>
        <fullName evidence="5">Uncharacterized protein</fullName>
    </submittedName>
</protein>
<dbReference type="AlphaFoldDB" id="A0A1E3IEM8"/>
<dbReference type="PANTHER" id="PTHR24323">
    <property type="entry name" value="CEH-10 HOMEODOMAIN-CONTAINING HOMOLOG"/>
    <property type="match status" value="1"/>
</dbReference>
<accession>A0A1E3IEM8</accession>
<dbReference type="VEuPathDB" id="FungiDB:L203_03742"/>
<sequence>MALNALADTSPAKAYTIGVTAFGKQQNASNKAMPPLHTPNSGHIIRRTISTPSVAFSDPPKVSCLSDPSSNSYAVKMTDSARHNPSFVIPPSSVPRANVGRKFPSSFSSPTPHGSYSSTTRMETIKGTNSIEMGELAGIQPPPNFPLSEYPAAYIRQDSVPMEDNEEHPMGRQAIDGSLKRSRQSAPSCNPWDYLVADAVPESQLHYLQSKAGYGPDANHGCKVRRRFTKRELESLEVLWSISKSPSKYERQRLGAWLGVKTKHITVWFQNRRQEEKRYTRDGQNENPPPSRSNRGTFDPVTGKWRPVPASCISGLQPPPEDKVAVIRAISLGDVTRDMWLAKHPPLDKAATAISWTSSILDSTKGGGVFNTGRTVKDPIAPFSVRSPAKSLDALLLERESGFGFRDKQYRQTPGDVILKGEGQERIREMLAMMPSDPPSMGPEEIEGEESEGGDGGIDEDAVKKKQARQLISRPRSVLGRATSHDVLASSSRAKLLTKSPTTSLARSVLGPINSSLQNISSALPHLNSNLRKHTLDSVAQSRPTKRRRPRASDTHSTLGDQVHSRNKGFARSISTSAIKSSHSLTFENNDHASQPSQLKTPKLGSKRSQSISSGSSQVITPEDSKGNRHKVRSVPARQKGSHEKDEEVLGAAEMLLQMLGGPSA</sequence>
<dbReference type="CDD" id="cd00086">
    <property type="entry name" value="homeodomain"/>
    <property type="match status" value="1"/>
</dbReference>
<name>A0A1E3IEM8_9TREE</name>
<dbReference type="GeneID" id="91087970"/>
<keyword evidence="2 3" id="KW-0539">Nucleus</keyword>
<dbReference type="GO" id="GO:0006355">
    <property type="term" value="P:regulation of DNA-templated transcription"/>
    <property type="evidence" value="ECO:0007669"/>
    <property type="project" value="TreeGrafter"/>
</dbReference>
<evidence type="ECO:0000256" key="3">
    <source>
        <dbReference type="RuleBase" id="RU000682"/>
    </source>
</evidence>
<keyword evidence="2 3" id="KW-0371">Homeobox</keyword>
<dbReference type="KEGG" id="cdep:91087970"/>
<feature type="region of interest" description="Disordered" evidence="4">
    <location>
        <begin position="101"/>
        <end position="120"/>
    </location>
</feature>
<dbReference type="Pfam" id="PF00046">
    <property type="entry name" value="Homeodomain"/>
    <property type="match status" value="1"/>
</dbReference>
<feature type="compositionally biased region" description="Acidic residues" evidence="4">
    <location>
        <begin position="444"/>
        <end position="460"/>
    </location>
</feature>
<keyword evidence="6" id="KW-1185">Reference proteome</keyword>
<feature type="compositionally biased region" description="Basic and acidic residues" evidence="4">
    <location>
        <begin position="275"/>
        <end position="284"/>
    </location>
</feature>
<dbReference type="GO" id="GO:0000976">
    <property type="term" value="F:transcription cis-regulatory region binding"/>
    <property type="evidence" value="ECO:0007669"/>
    <property type="project" value="TreeGrafter"/>
</dbReference>
<proteinExistence type="predicted"/>
<dbReference type="Proteomes" id="UP000094043">
    <property type="component" value="Chromosome 4"/>
</dbReference>
<dbReference type="OrthoDB" id="6159439at2759"/>
<evidence type="ECO:0000256" key="2">
    <source>
        <dbReference type="PROSITE-ProRule" id="PRU00108"/>
    </source>
</evidence>
<keyword evidence="2 3" id="KW-0238">DNA-binding</keyword>
<dbReference type="InterPro" id="IPR009057">
    <property type="entry name" value="Homeodomain-like_sf"/>
</dbReference>
<organism evidence="5 6">
    <name type="scientific">Cryptococcus depauperatus CBS 7841</name>
    <dbReference type="NCBI Taxonomy" id="1295531"/>
    <lineage>
        <taxon>Eukaryota</taxon>
        <taxon>Fungi</taxon>
        <taxon>Dikarya</taxon>
        <taxon>Basidiomycota</taxon>
        <taxon>Agaricomycotina</taxon>
        <taxon>Tremellomycetes</taxon>
        <taxon>Tremellales</taxon>
        <taxon>Cryptococcaceae</taxon>
        <taxon>Cryptococcus</taxon>
    </lineage>
</organism>
<evidence type="ECO:0000256" key="4">
    <source>
        <dbReference type="SAM" id="MobiDB-lite"/>
    </source>
</evidence>
<dbReference type="PROSITE" id="PS50071">
    <property type="entry name" value="HOMEOBOX_2"/>
    <property type="match status" value="1"/>
</dbReference>
<evidence type="ECO:0000313" key="5">
    <source>
        <dbReference type="EMBL" id="WVN88549.1"/>
    </source>
</evidence>